<reference evidence="1" key="1">
    <citation type="journal article" date="2022" name="Arch. Virol.">
        <title>Complete genome sequence of a distinct rosadnavirus isolated from Viola plants in China.</title>
        <authorList>
            <person name="Yang C."/>
            <person name="Zhang S."/>
            <person name="Sun J."/>
            <person name="Wang J."/>
            <person name="Zhang S."/>
            <person name="Cao M."/>
        </authorList>
    </citation>
    <scope>NUCLEOTIDE SEQUENCE</scope>
    <source>
        <strain evidence="1">JC-Cau-A</strain>
    </source>
</reference>
<name>A0A976QWM5_9VIRU</name>
<organism evidence="1">
    <name type="scientific">Viola yellow mottle virus</name>
    <dbReference type="NCBI Taxonomy" id="2922803"/>
    <lineage>
        <taxon>Viruses</taxon>
        <taxon>Riboviria</taxon>
        <taxon>Pararnavirae</taxon>
        <taxon>Artverviricota</taxon>
        <taxon>Revtraviricetes</taxon>
        <taxon>Ortervirales</taxon>
        <taxon>Caulimoviridae</taxon>
        <taxon>Rosadnavirus</taxon>
        <taxon>Rosadnavirus maculaviolae</taxon>
    </lineage>
</organism>
<accession>A0A976QWM5</accession>
<dbReference type="EMBL" id="MZ911846">
    <property type="protein sequence ID" value="UML14531.1"/>
    <property type="molecule type" value="Genomic_DNA"/>
</dbReference>
<protein>
    <submittedName>
        <fullName evidence="1">Uncharacterized protein</fullName>
    </submittedName>
</protein>
<proteinExistence type="predicted"/>
<evidence type="ECO:0000313" key="1">
    <source>
        <dbReference type="EMBL" id="UML14531.1"/>
    </source>
</evidence>
<sequence length="149" mass="16860">MERIIKNEAAALLEPYQGNTNIKEPVPTEVSMGAIHRICRSNQFLIVRSYKELLKEIEDLRKELSDIKAGIANQAQSSSSKEIDDLTKAFSEMKASDEGVGAKVDAIQRKIDNLQPAQIAEKVQPTFGWSRQPYDLTFLWPKKGNEQQR</sequence>